<dbReference type="AlphaFoldDB" id="A0A2J0Q740"/>
<evidence type="ECO:0000313" key="7">
    <source>
        <dbReference type="EMBL" id="PJE50780.1"/>
    </source>
</evidence>
<comment type="caution">
    <text evidence="7">The sequence shown here is derived from an EMBL/GenBank/DDBJ whole genome shotgun (WGS) entry which is preliminary data.</text>
</comment>
<organism evidence="7 8">
    <name type="scientific">Candidatus Yanofskybacteria bacterium CG10_big_fil_rev_8_21_14_0_10_36_16</name>
    <dbReference type="NCBI Taxonomy" id="1975096"/>
    <lineage>
        <taxon>Bacteria</taxon>
        <taxon>Candidatus Yanofskyibacteriota</taxon>
    </lineage>
</organism>
<dbReference type="GO" id="GO:0016020">
    <property type="term" value="C:membrane"/>
    <property type="evidence" value="ECO:0007669"/>
    <property type="project" value="UniProtKB-SubCell"/>
</dbReference>
<evidence type="ECO:0000256" key="2">
    <source>
        <dbReference type="ARBA" id="ARBA00008854"/>
    </source>
</evidence>
<evidence type="ECO:0000256" key="3">
    <source>
        <dbReference type="ARBA" id="ARBA00022692"/>
    </source>
</evidence>
<dbReference type="InterPro" id="IPR023353">
    <property type="entry name" value="LemA-like_dom_sf"/>
</dbReference>
<evidence type="ECO:0000256" key="5">
    <source>
        <dbReference type="ARBA" id="ARBA00023136"/>
    </source>
</evidence>
<protein>
    <submittedName>
        <fullName evidence="7">LemA family protein</fullName>
    </submittedName>
</protein>
<keyword evidence="3 6" id="KW-0812">Transmembrane</keyword>
<dbReference type="PANTHER" id="PTHR34478:SF2">
    <property type="entry name" value="MEMBRANE PROTEIN"/>
    <property type="match status" value="1"/>
</dbReference>
<sequence length="220" mass="24620">MQKIHSVLVVVGTSLVAFGILLFLIIGSTAFMGIGSYNNMVSLSEKVDAQWSNVENVYQRRFDLIPNLVETVRGYASHEADTLTAVTEARAKVGQVNINPSQLTPESLAQFQTAQDGLSSMLSRLMVVVERYPDLKANENFIRLQDELSGTENRIAVERRNYNESARSYNTLKKTFPDVVFVSVARSFFDTDFQDKPYFEAEAGSDRAPKVDFSSSRRGQ</sequence>
<dbReference type="InterPro" id="IPR007156">
    <property type="entry name" value="MamQ_LemA"/>
</dbReference>
<proteinExistence type="inferred from homology"/>
<comment type="subcellular location">
    <subcellularLocation>
        <location evidence="1">Membrane</location>
        <topology evidence="1">Single-pass membrane protein</topology>
    </subcellularLocation>
</comment>
<evidence type="ECO:0000256" key="4">
    <source>
        <dbReference type="ARBA" id="ARBA00022989"/>
    </source>
</evidence>
<dbReference type="Gene3D" id="1.20.1440.20">
    <property type="entry name" value="LemA-like domain"/>
    <property type="match status" value="1"/>
</dbReference>
<comment type="similarity">
    <text evidence="2">Belongs to the LemA family.</text>
</comment>
<reference evidence="7 8" key="1">
    <citation type="submission" date="2017-09" db="EMBL/GenBank/DDBJ databases">
        <title>Depth-based differentiation of microbial function through sediment-hosted aquifers and enrichment of novel symbionts in the deep terrestrial subsurface.</title>
        <authorList>
            <person name="Probst A.J."/>
            <person name="Ladd B."/>
            <person name="Jarett J.K."/>
            <person name="Geller-Mcgrath D.E."/>
            <person name="Sieber C.M."/>
            <person name="Emerson J.B."/>
            <person name="Anantharaman K."/>
            <person name="Thomas B.C."/>
            <person name="Malmstrom R."/>
            <person name="Stieglmeier M."/>
            <person name="Klingl A."/>
            <person name="Woyke T."/>
            <person name="Ryan C.M."/>
            <person name="Banfield J.F."/>
        </authorList>
    </citation>
    <scope>NUCLEOTIDE SEQUENCE [LARGE SCALE GENOMIC DNA]</scope>
    <source>
        <strain evidence="7">CG10_big_fil_rev_8_21_14_0_10_36_16</strain>
    </source>
</reference>
<keyword evidence="5 6" id="KW-0472">Membrane</keyword>
<gene>
    <name evidence="7" type="ORF">COV29_03560</name>
</gene>
<name>A0A2J0Q740_9BACT</name>
<dbReference type="SUPFAM" id="SSF140478">
    <property type="entry name" value="LemA-like"/>
    <property type="match status" value="1"/>
</dbReference>
<accession>A0A2J0Q740</accession>
<evidence type="ECO:0000256" key="6">
    <source>
        <dbReference type="SAM" id="Phobius"/>
    </source>
</evidence>
<dbReference type="EMBL" id="PCXQ01000005">
    <property type="protein sequence ID" value="PJE50780.1"/>
    <property type="molecule type" value="Genomic_DNA"/>
</dbReference>
<dbReference type="PANTHER" id="PTHR34478">
    <property type="entry name" value="PROTEIN LEMA"/>
    <property type="match status" value="1"/>
</dbReference>
<dbReference type="Pfam" id="PF04011">
    <property type="entry name" value="LemA"/>
    <property type="match status" value="1"/>
</dbReference>
<evidence type="ECO:0000256" key="1">
    <source>
        <dbReference type="ARBA" id="ARBA00004167"/>
    </source>
</evidence>
<evidence type="ECO:0000313" key="8">
    <source>
        <dbReference type="Proteomes" id="UP000228496"/>
    </source>
</evidence>
<keyword evidence="4 6" id="KW-1133">Transmembrane helix</keyword>
<dbReference type="Proteomes" id="UP000228496">
    <property type="component" value="Unassembled WGS sequence"/>
</dbReference>
<feature type="transmembrane region" description="Helical" evidence="6">
    <location>
        <begin position="7"/>
        <end position="34"/>
    </location>
</feature>